<dbReference type="AlphaFoldDB" id="A0A0D2DHI2"/>
<dbReference type="Gene3D" id="3.10.180.10">
    <property type="entry name" value="2,3-Dihydroxybiphenyl 1,2-Dioxygenase, domain 1"/>
    <property type="match status" value="1"/>
</dbReference>
<reference evidence="1 2" key="1">
    <citation type="submission" date="2015-01" db="EMBL/GenBank/DDBJ databases">
        <title>The Genome Sequence of Fonsecaea pedrosoi CBS 271.37.</title>
        <authorList>
            <consortium name="The Broad Institute Genomics Platform"/>
            <person name="Cuomo C."/>
            <person name="de Hoog S."/>
            <person name="Gorbushina A."/>
            <person name="Stielow B."/>
            <person name="Teixiera M."/>
            <person name="Abouelleil A."/>
            <person name="Chapman S.B."/>
            <person name="Priest M."/>
            <person name="Young S.K."/>
            <person name="Wortman J."/>
            <person name="Nusbaum C."/>
            <person name="Birren B."/>
        </authorList>
    </citation>
    <scope>NUCLEOTIDE SEQUENCE [LARGE SCALE GENOMIC DNA]</scope>
    <source>
        <strain evidence="1 2">CBS 271.37</strain>
    </source>
</reference>
<gene>
    <name evidence="1" type="ORF">Z517_09587</name>
</gene>
<evidence type="ECO:0000313" key="1">
    <source>
        <dbReference type="EMBL" id="KIW77141.1"/>
    </source>
</evidence>
<organism evidence="1 2">
    <name type="scientific">Fonsecaea pedrosoi CBS 271.37</name>
    <dbReference type="NCBI Taxonomy" id="1442368"/>
    <lineage>
        <taxon>Eukaryota</taxon>
        <taxon>Fungi</taxon>
        <taxon>Dikarya</taxon>
        <taxon>Ascomycota</taxon>
        <taxon>Pezizomycotina</taxon>
        <taxon>Eurotiomycetes</taxon>
        <taxon>Chaetothyriomycetidae</taxon>
        <taxon>Chaetothyriales</taxon>
        <taxon>Herpotrichiellaceae</taxon>
        <taxon>Fonsecaea</taxon>
    </lineage>
</organism>
<protein>
    <recommendedName>
        <fullName evidence="3">VOC domain-containing protein</fullName>
    </recommendedName>
</protein>
<dbReference type="VEuPathDB" id="FungiDB:Z517_09587"/>
<name>A0A0D2DHI2_9EURO</name>
<dbReference type="Proteomes" id="UP000053029">
    <property type="component" value="Unassembled WGS sequence"/>
</dbReference>
<proteinExistence type="predicted"/>
<dbReference type="InterPro" id="IPR029068">
    <property type="entry name" value="Glyas_Bleomycin-R_OHBP_Dase"/>
</dbReference>
<evidence type="ECO:0000313" key="2">
    <source>
        <dbReference type="Proteomes" id="UP000053029"/>
    </source>
</evidence>
<sequence length="349" mass="40529">MGSASEQPNLVALFGVQQNTPRLEEQIKLYNKIGYVIDDGFQLADGEQLPDAWFSARGVKRDDLDKFVAMKLPGDAYMHVFFYSWKNLITKNQWPAPFNLIGSRGMTFLFDDVETELARIKKDFPETKVLQEPYKVRRKWGVTTQALIIDPEDLWVELISIDQNPFEKLARPPNGNEISLLHFQVNCRNFEKSNNFYKAFGMTHDTGVNERHVESAFPDGFGVFKKQMKDAFNFIIEDKILDVGFLRNPRDPSLMHLELLETIDNGRLLKDPGLDPTWSQKGICRYCHKTPDYFKSLDDMKKLGCPIYVDCQKMGLNWGDTVWFYFGDRDGNLLCLEEWKHCRFFGGRY</sequence>
<dbReference type="HOGENOM" id="CLU_814198_0_0_1"/>
<accession>A0A0D2DHI2</accession>
<evidence type="ECO:0008006" key="3">
    <source>
        <dbReference type="Google" id="ProtNLM"/>
    </source>
</evidence>
<dbReference type="EMBL" id="KN846974">
    <property type="protein sequence ID" value="KIW77141.1"/>
    <property type="molecule type" value="Genomic_DNA"/>
</dbReference>
<dbReference type="OrthoDB" id="4525314at2759"/>
<dbReference type="GeneID" id="25309077"/>
<dbReference type="SUPFAM" id="SSF54593">
    <property type="entry name" value="Glyoxalase/Bleomycin resistance protein/Dihydroxybiphenyl dioxygenase"/>
    <property type="match status" value="2"/>
</dbReference>
<dbReference type="RefSeq" id="XP_013280949.1">
    <property type="nucleotide sequence ID" value="XM_013425495.1"/>
</dbReference>
<keyword evidence="2" id="KW-1185">Reference proteome</keyword>